<evidence type="ECO:0000256" key="1">
    <source>
        <dbReference type="SAM" id="MobiDB-lite"/>
    </source>
</evidence>
<evidence type="ECO:0000313" key="2">
    <source>
        <dbReference type="EMBL" id="MBB3996594.1"/>
    </source>
</evidence>
<keyword evidence="3" id="KW-1185">Reference proteome</keyword>
<accession>A0A7W6E977</accession>
<proteinExistence type="predicted"/>
<dbReference type="AlphaFoldDB" id="A0A7W6E977"/>
<comment type="caution">
    <text evidence="2">The sequence shown here is derived from an EMBL/GenBank/DDBJ whole genome shotgun (WGS) entry which is preliminary data.</text>
</comment>
<dbReference type="Proteomes" id="UP000542776">
    <property type="component" value="Unassembled WGS sequence"/>
</dbReference>
<gene>
    <name evidence="2" type="ORF">GGR04_000415</name>
</gene>
<feature type="region of interest" description="Disordered" evidence="1">
    <location>
        <begin position="125"/>
        <end position="153"/>
    </location>
</feature>
<feature type="compositionally biased region" description="Basic and acidic residues" evidence="1">
    <location>
        <begin position="125"/>
        <end position="143"/>
    </location>
</feature>
<sequence length="153" mass="16175">MSARPLACHFPADPPLGRLEAALRAAAAAFARHTAAKRDGGGADIVTATAARLGLTVGAGGFGAADRRRLLTALRLEDARRLRRLRAGRPGHDLGAHLALRRAICELDGDAIPLDTSRLPGRVLNDRFRRGNGRRDGAPDRRPVQPARATSAG</sequence>
<dbReference type="RefSeq" id="WP_183197350.1">
    <property type="nucleotide sequence ID" value="NZ_JACIEK010000001.1"/>
</dbReference>
<organism evidence="2 3">
    <name type="scientific">Aureimonas pseudogalii</name>
    <dbReference type="NCBI Taxonomy" id="1744844"/>
    <lineage>
        <taxon>Bacteria</taxon>
        <taxon>Pseudomonadati</taxon>
        <taxon>Pseudomonadota</taxon>
        <taxon>Alphaproteobacteria</taxon>
        <taxon>Hyphomicrobiales</taxon>
        <taxon>Aurantimonadaceae</taxon>
        <taxon>Aureimonas</taxon>
    </lineage>
</organism>
<dbReference type="EMBL" id="JACIEK010000001">
    <property type="protein sequence ID" value="MBB3996594.1"/>
    <property type="molecule type" value="Genomic_DNA"/>
</dbReference>
<reference evidence="2 3" key="1">
    <citation type="submission" date="2020-08" db="EMBL/GenBank/DDBJ databases">
        <title>Genomic Encyclopedia of Type Strains, Phase IV (KMG-IV): sequencing the most valuable type-strain genomes for metagenomic binning, comparative biology and taxonomic classification.</title>
        <authorList>
            <person name="Goeker M."/>
        </authorList>
    </citation>
    <scope>NUCLEOTIDE SEQUENCE [LARGE SCALE GENOMIC DNA]</scope>
    <source>
        <strain evidence="2 3">DSM 102238</strain>
    </source>
</reference>
<evidence type="ECO:0000313" key="3">
    <source>
        <dbReference type="Proteomes" id="UP000542776"/>
    </source>
</evidence>
<protein>
    <submittedName>
        <fullName evidence="2">Uncharacterized protein</fullName>
    </submittedName>
</protein>
<name>A0A7W6E977_9HYPH</name>